<organism evidence="1 2">
    <name type="scientific">Streptomyces xanthochromogenes</name>
    <dbReference type="NCBI Taxonomy" id="67384"/>
    <lineage>
        <taxon>Bacteria</taxon>
        <taxon>Bacillati</taxon>
        <taxon>Actinomycetota</taxon>
        <taxon>Actinomycetes</taxon>
        <taxon>Kitasatosporales</taxon>
        <taxon>Streptomycetaceae</taxon>
        <taxon>Streptomyces</taxon>
    </lineage>
</organism>
<evidence type="ECO:0000313" key="2">
    <source>
        <dbReference type="Proteomes" id="UP000600946"/>
    </source>
</evidence>
<accession>A0ABQ3AQZ3</accession>
<comment type="caution">
    <text evidence="1">The sequence shown here is derived from an EMBL/GenBank/DDBJ whole genome shotgun (WGS) entry which is preliminary data.</text>
</comment>
<dbReference type="GeneID" id="96294404"/>
<sequence>MVLALTKTIQACRPRLDPLEIALAYRIVSVMSFRYDVCGVDFCTAAAVGIAVKPQWARILPGRSKRCMLWASADGPLAAQATTARHLAIPVRMKEDQP</sequence>
<protein>
    <submittedName>
        <fullName evidence="1">Uncharacterized protein</fullName>
    </submittedName>
</protein>
<dbReference type="EMBL" id="BMUU01000015">
    <property type="protein sequence ID" value="GGY61310.1"/>
    <property type="molecule type" value="Genomic_DNA"/>
</dbReference>
<gene>
    <name evidence="1" type="ORF">GCM10010326_65150</name>
</gene>
<keyword evidence="2" id="KW-1185">Reference proteome</keyword>
<reference evidence="2" key="1">
    <citation type="journal article" date="2019" name="Int. J. Syst. Evol. Microbiol.">
        <title>The Global Catalogue of Microorganisms (GCM) 10K type strain sequencing project: providing services to taxonomists for standard genome sequencing and annotation.</title>
        <authorList>
            <consortium name="The Broad Institute Genomics Platform"/>
            <consortium name="The Broad Institute Genome Sequencing Center for Infectious Disease"/>
            <person name="Wu L."/>
            <person name="Ma J."/>
        </authorList>
    </citation>
    <scope>NUCLEOTIDE SEQUENCE [LARGE SCALE GENOMIC DNA]</scope>
    <source>
        <strain evidence="2">JCM 4594</strain>
    </source>
</reference>
<evidence type="ECO:0000313" key="1">
    <source>
        <dbReference type="EMBL" id="GGY61310.1"/>
    </source>
</evidence>
<name>A0ABQ3AQZ3_9ACTN</name>
<dbReference type="RefSeq" id="WP_190028980.1">
    <property type="nucleotide sequence ID" value="NZ_BMUU01000015.1"/>
</dbReference>
<proteinExistence type="predicted"/>
<dbReference type="Proteomes" id="UP000600946">
    <property type="component" value="Unassembled WGS sequence"/>
</dbReference>